<evidence type="ECO:0000259" key="2">
    <source>
        <dbReference type="Pfam" id="PF13581"/>
    </source>
</evidence>
<evidence type="ECO:0000259" key="3">
    <source>
        <dbReference type="Pfam" id="PF14417"/>
    </source>
</evidence>
<dbReference type="NCBIfam" id="NF041045">
    <property type="entry name" value="RsbA_anti_sig"/>
    <property type="match status" value="1"/>
</dbReference>
<dbReference type="RefSeq" id="WP_106124472.1">
    <property type="nucleotide sequence ID" value="NZ_PVZG01000001.1"/>
</dbReference>
<dbReference type="AlphaFoldDB" id="A0A2T0SI86"/>
<dbReference type="GO" id="GO:0004674">
    <property type="term" value="F:protein serine/threonine kinase activity"/>
    <property type="evidence" value="ECO:0007669"/>
    <property type="project" value="UniProtKB-KW"/>
</dbReference>
<keyword evidence="5" id="KW-1185">Reference proteome</keyword>
<dbReference type="InterPro" id="IPR050267">
    <property type="entry name" value="Anti-sigma-factor_SerPK"/>
</dbReference>
<dbReference type="PANTHER" id="PTHR35526:SF3">
    <property type="entry name" value="ANTI-SIGMA-F FACTOR RSBW"/>
    <property type="match status" value="1"/>
</dbReference>
<keyword evidence="4" id="KW-0418">Kinase</keyword>
<protein>
    <submittedName>
        <fullName evidence="4">Histidine kinase-like protein</fullName>
    </submittedName>
</protein>
<dbReference type="EMBL" id="PVZG01000001">
    <property type="protein sequence ID" value="PRY33130.1"/>
    <property type="molecule type" value="Genomic_DNA"/>
</dbReference>
<keyword evidence="4" id="KW-0808">Transferase</keyword>
<dbReference type="Proteomes" id="UP000239209">
    <property type="component" value="Unassembled WGS sequence"/>
</dbReference>
<dbReference type="OrthoDB" id="4088450at2"/>
<reference evidence="4 5" key="1">
    <citation type="submission" date="2018-03" db="EMBL/GenBank/DDBJ databases">
        <title>Genomic Encyclopedia of Archaeal and Bacterial Type Strains, Phase II (KMG-II): from individual species to whole genera.</title>
        <authorList>
            <person name="Goeker M."/>
        </authorList>
    </citation>
    <scope>NUCLEOTIDE SEQUENCE [LARGE SCALE GENOMIC DNA]</scope>
    <source>
        <strain evidence="4 5">DSM 45348</strain>
    </source>
</reference>
<feature type="domain" description="MEDS" evidence="3">
    <location>
        <begin position="14"/>
        <end position="157"/>
    </location>
</feature>
<dbReference type="CDD" id="cd16936">
    <property type="entry name" value="HATPase_RsbW-like"/>
    <property type="match status" value="1"/>
</dbReference>
<dbReference type="Pfam" id="PF13581">
    <property type="entry name" value="HATPase_c_2"/>
    <property type="match status" value="1"/>
</dbReference>
<sequence length="321" mass="33813">MRTGAAAGHHGYFHAALQYATDDELLAVTVPFLLGGVEAGEPTVVAFGERTAGLVRAALPAGSGVEFLSGGDAYARPSATIRSYRRLLARHVAAGAAQIRIIGEMPAKAFGNTWDWWARYEAAINHAYDDFPLWSMCAYDSRTTPPGVLADVARTHPRFALPGGGHRVSPAYTEPRTYLSEPRPPVPDPLQAGPPTVTLAGPTPGEARRAIHAADRGRLPAAEVDDLVVAVSETVTNAVRYGRDPVSLRVWGGDDRIVVTVTDAGPGPKNPFAGLLPATDSATGGRGLWITHQACNHVAAAPDDRGWTIRMIAGNPAVPAA</sequence>
<dbReference type="Gene3D" id="3.30.565.10">
    <property type="entry name" value="Histidine kinase-like ATPase, C-terminal domain"/>
    <property type="match status" value="1"/>
</dbReference>
<dbReference type="InterPro" id="IPR047718">
    <property type="entry name" value="RsbA-like_anti_sig"/>
</dbReference>
<dbReference type="InterPro" id="IPR003594">
    <property type="entry name" value="HATPase_dom"/>
</dbReference>
<dbReference type="Pfam" id="PF14417">
    <property type="entry name" value="MEDS"/>
    <property type="match status" value="1"/>
</dbReference>
<evidence type="ECO:0000313" key="5">
    <source>
        <dbReference type="Proteomes" id="UP000239209"/>
    </source>
</evidence>
<dbReference type="InterPro" id="IPR036890">
    <property type="entry name" value="HATPase_C_sf"/>
</dbReference>
<gene>
    <name evidence="4" type="ORF">CLV70_101291</name>
</gene>
<proteinExistence type="predicted"/>
<feature type="domain" description="Histidine kinase/HSP90-like ATPase" evidence="2">
    <location>
        <begin position="206"/>
        <end position="312"/>
    </location>
</feature>
<evidence type="ECO:0000313" key="4">
    <source>
        <dbReference type="EMBL" id="PRY33130.1"/>
    </source>
</evidence>
<name>A0A2T0SI86_9ACTN</name>
<dbReference type="SUPFAM" id="SSF55874">
    <property type="entry name" value="ATPase domain of HSP90 chaperone/DNA topoisomerase II/histidine kinase"/>
    <property type="match status" value="1"/>
</dbReference>
<comment type="caution">
    <text evidence="4">The sequence shown here is derived from an EMBL/GenBank/DDBJ whole genome shotgun (WGS) entry which is preliminary data.</text>
</comment>
<dbReference type="PANTHER" id="PTHR35526">
    <property type="entry name" value="ANTI-SIGMA-F FACTOR RSBW-RELATED"/>
    <property type="match status" value="1"/>
</dbReference>
<organism evidence="4 5">
    <name type="scientific">Pseudosporangium ferrugineum</name>
    <dbReference type="NCBI Taxonomy" id="439699"/>
    <lineage>
        <taxon>Bacteria</taxon>
        <taxon>Bacillati</taxon>
        <taxon>Actinomycetota</taxon>
        <taxon>Actinomycetes</taxon>
        <taxon>Micromonosporales</taxon>
        <taxon>Micromonosporaceae</taxon>
        <taxon>Pseudosporangium</taxon>
    </lineage>
</organism>
<accession>A0A2T0SI86</accession>
<dbReference type="InterPro" id="IPR025847">
    <property type="entry name" value="MEDS_domain"/>
</dbReference>
<evidence type="ECO:0000256" key="1">
    <source>
        <dbReference type="ARBA" id="ARBA00022527"/>
    </source>
</evidence>
<keyword evidence="1" id="KW-0723">Serine/threonine-protein kinase</keyword>